<dbReference type="InterPro" id="IPR001054">
    <property type="entry name" value="A/G_cyclase"/>
</dbReference>
<comment type="similarity">
    <text evidence="1">Belongs to the adenylyl cyclase class-3 family.</text>
</comment>
<organism evidence="3 4">
    <name type="scientific">Labedaea rhizosphaerae</name>
    <dbReference type="NCBI Taxonomy" id="598644"/>
    <lineage>
        <taxon>Bacteria</taxon>
        <taxon>Bacillati</taxon>
        <taxon>Actinomycetota</taxon>
        <taxon>Actinomycetes</taxon>
        <taxon>Pseudonocardiales</taxon>
        <taxon>Pseudonocardiaceae</taxon>
        <taxon>Labedaea</taxon>
    </lineage>
</organism>
<dbReference type="GO" id="GO:0004016">
    <property type="term" value="F:adenylate cyclase activity"/>
    <property type="evidence" value="ECO:0007669"/>
    <property type="project" value="UniProtKB-ARBA"/>
</dbReference>
<dbReference type="SUPFAM" id="SSF55073">
    <property type="entry name" value="Nucleotide cyclase"/>
    <property type="match status" value="1"/>
</dbReference>
<reference evidence="3 4" key="1">
    <citation type="submission" date="2019-03" db="EMBL/GenBank/DDBJ databases">
        <title>Genomic Encyclopedia of Type Strains, Phase IV (KMG-IV): sequencing the most valuable type-strain genomes for metagenomic binning, comparative biology and taxonomic classification.</title>
        <authorList>
            <person name="Goeker M."/>
        </authorList>
    </citation>
    <scope>NUCLEOTIDE SEQUENCE [LARGE SCALE GENOMIC DNA]</scope>
    <source>
        <strain evidence="3 4">DSM 45361</strain>
    </source>
</reference>
<dbReference type="AlphaFoldDB" id="A0A4R6SEW0"/>
<dbReference type="OrthoDB" id="310836at2"/>
<dbReference type="InterPro" id="IPR029787">
    <property type="entry name" value="Nucleotide_cyclase"/>
</dbReference>
<dbReference type="GO" id="GO:0006171">
    <property type="term" value="P:cAMP biosynthetic process"/>
    <property type="evidence" value="ECO:0007669"/>
    <property type="project" value="TreeGrafter"/>
</dbReference>
<dbReference type="EMBL" id="SNXZ01000003">
    <property type="protein sequence ID" value="TDP97616.1"/>
    <property type="molecule type" value="Genomic_DNA"/>
</dbReference>
<evidence type="ECO:0000313" key="4">
    <source>
        <dbReference type="Proteomes" id="UP000295444"/>
    </source>
</evidence>
<dbReference type="GO" id="GO:0035556">
    <property type="term" value="P:intracellular signal transduction"/>
    <property type="evidence" value="ECO:0007669"/>
    <property type="project" value="InterPro"/>
</dbReference>
<feature type="domain" description="Guanylate cyclase" evidence="2">
    <location>
        <begin position="168"/>
        <end position="277"/>
    </location>
</feature>
<dbReference type="PROSITE" id="PS50125">
    <property type="entry name" value="GUANYLATE_CYCLASE_2"/>
    <property type="match status" value="1"/>
</dbReference>
<evidence type="ECO:0000256" key="1">
    <source>
        <dbReference type="ARBA" id="ARBA00005381"/>
    </source>
</evidence>
<dbReference type="RefSeq" id="WP_133850793.1">
    <property type="nucleotide sequence ID" value="NZ_SNXZ01000003.1"/>
</dbReference>
<dbReference type="PANTHER" id="PTHR43081:SF19">
    <property type="entry name" value="PH-SENSITIVE ADENYLATE CYCLASE RV1264"/>
    <property type="match status" value="1"/>
</dbReference>
<keyword evidence="4" id="KW-1185">Reference proteome</keyword>
<protein>
    <submittedName>
        <fullName evidence="3">Adenylate cyclase</fullName>
    </submittedName>
</protein>
<sequence length="359" mass="39618">MPDKDDDFAALQLGIERVLLGGERKYTRGQAAEKAGVTLDRASTLWRALGFATTDSDEPIFTDGDVHALQVTVGLMDAGIIDPQTATSAARMLGQHLSRLAEWQVHMLRSVIDANPELAADERQLARFIERLLPDLEQMQSFAWRRHLAAFAGRVLAAREDFESRQQVVGFADMVGYTSLTRRASESELGELLERFESVASTVIAENHGQVVKMLGDEVLFIADDPVRGATIALTLLEAAESDDDLPPLRCGMAFGRVLGRYGDVYGSTVNLASRLTSVARPGTVLIDIALADELSEVDEFTVRSRRPVSVRGYSRLKPSVLRWASDEQAGLLDLAQQRAAELLGLEEDPEDRKRKKRR</sequence>
<dbReference type="PANTHER" id="PTHR43081">
    <property type="entry name" value="ADENYLATE CYCLASE, TERMINAL-DIFFERENTIATION SPECIFIC-RELATED"/>
    <property type="match status" value="1"/>
</dbReference>
<name>A0A4R6SEW0_LABRH</name>
<evidence type="ECO:0000313" key="3">
    <source>
        <dbReference type="EMBL" id="TDP97616.1"/>
    </source>
</evidence>
<evidence type="ECO:0000259" key="2">
    <source>
        <dbReference type="PROSITE" id="PS50125"/>
    </source>
</evidence>
<dbReference type="Proteomes" id="UP000295444">
    <property type="component" value="Unassembled WGS sequence"/>
</dbReference>
<dbReference type="CDD" id="cd07302">
    <property type="entry name" value="CHD"/>
    <property type="match status" value="1"/>
</dbReference>
<accession>A0A4R6SEW0</accession>
<dbReference type="Gene3D" id="3.30.70.1230">
    <property type="entry name" value="Nucleotide cyclase"/>
    <property type="match status" value="1"/>
</dbReference>
<dbReference type="Pfam" id="PF00211">
    <property type="entry name" value="Guanylate_cyc"/>
    <property type="match status" value="1"/>
</dbReference>
<gene>
    <name evidence="3" type="ORF">EV186_103580</name>
</gene>
<proteinExistence type="inferred from homology"/>
<comment type="caution">
    <text evidence="3">The sequence shown here is derived from an EMBL/GenBank/DDBJ whole genome shotgun (WGS) entry which is preliminary data.</text>
</comment>
<dbReference type="InterPro" id="IPR050697">
    <property type="entry name" value="Adenylyl/Guanylyl_Cyclase_3/4"/>
</dbReference>